<proteinExistence type="predicted"/>
<dbReference type="AlphaFoldDB" id="A0A6C0JHV3"/>
<dbReference type="InterPro" id="IPR038726">
    <property type="entry name" value="PDDEXK_AddAB-type"/>
</dbReference>
<feature type="domain" description="PD-(D/E)XK endonuclease-like" evidence="1">
    <location>
        <begin position="133"/>
        <end position="238"/>
    </location>
</feature>
<sequence>MPSPTYLSIKNAHLRDQYITFEEGPHIYTVCGERGTYTSVTTWNHHHFSKFDAEKIIDGMLANPRNINDTNWKYRGMTKDEIKKMWADNGAAASGSGTGMHNDIECYYNKMSVQNDSIEFQYFLQFVKDFPDLVPYRTEWMVYYEELKISGSIDMVFENPDGTIQIYDWKRVKEIKHEASFGKYALTDCISHLPDTNFWHYALQLNVYKTILEHKYGKKVTDLFLVCIHPENQYKTYERIKVPFLDKEIADLVKERLHEVSKQ</sequence>
<evidence type="ECO:0000313" key="2">
    <source>
        <dbReference type="EMBL" id="QHU05179.1"/>
    </source>
</evidence>
<name>A0A6C0JHV3_9ZZZZ</name>
<evidence type="ECO:0000259" key="1">
    <source>
        <dbReference type="Pfam" id="PF12705"/>
    </source>
</evidence>
<protein>
    <recommendedName>
        <fullName evidence="1">PD-(D/E)XK endonuclease-like domain-containing protein</fullName>
    </recommendedName>
</protein>
<dbReference type="Gene3D" id="3.90.320.10">
    <property type="match status" value="1"/>
</dbReference>
<dbReference type="InterPro" id="IPR011604">
    <property type="entry name" value="PDDEXK-like_dom_sf"/>
</dbReference>
<dbReference type="EMBL" id="MN740408">
    <property type="protein sequence ID" value="QHU05179.1"/>
    <property type="molecule type" value="Genomic_DNA"/>
</dbReference>
<accession>A0A6C0JHV3</accession>
<dbReference type="Pfam" id="PF12705">
    <property type="entry name" value="PDDEXK_1"/>
    <property type="match status" value="1"/>
</dbReference>
<reference evidence="2" key="1">
    <citation type="journal article" date="2020" name="Nature">
        <title>Giant virus diversity and host interactions through global metagenomics.</title>
        <authorList>
            <person name="Schulz F."/>
            <person name="Roux S."/>
            <person name="Paez-Espino D."/>
            <person name="Jungbluth S."/>
            <person name="Walsh D.A."/>
            <person name="Denef V.J."/>
            <person name="McMahon K.D."/>
            <person name="Konstantinidis K.T."/>
            <person name="Eloe-Fadrosh E.A."/>
            <person name="Kyrpides N.C."/>
            <person name="Woyke T."/>
        </authorList>
    </citation>
    <scope>NUCLEOTIDE SEQUENCE</scope>
    <source>
        <strain evidence="2">GVMAG-M-3300027708-5</strain>
    </source>
</reference>
<organism evidence="2">
    <name type="scientific">viral metagenome</name>
    <dbReference type="NCBI Taxonomy" id="1070528"/>
    <lineage>
        <taxon>unclassified sequences</taxon>
        <taxon>metagenomes</taxon>
        <taxon>organismal metagenomes</taxon>
    </lineage>
</organism>